<dbReference type="InterPro" id="IPR018499">
    <property type="entry name" value="Tetraspanin/Peripherin"/>
</dbReference>
<dbReference type="STRING" id="218851.A0A2G5DCM5"/>
<evidence type="ECO:0000313" key="6">
    <source>
        <dbReference type="EMBL" id="PIA41280.1"/>
    </source>
</evidence>
<evidence type="ECO:0008006" key="8">
    <source>
        <dbReference type="Google" id="ProtNLM"/>
    </source>
</evidence>
<protein>
    <recommendedName>
        <fullName evidence="8">Tetraspanin</fullName>
    </recommendedName>
</protein>
<feature type="transmembrane region" description="Helical" evidence="5">
    <location>
        <begin position="55"/>
        <end position="77"/>
    </location>
</feature>
<name>A0A2G5DCM5_AQUCA</name>
<comment type="subcellular location">
    <subcellularLocation>
        <location evidence="1">Membrane</location>
        <topology evidence="1">Multi-pass membrane protein</topology>
    </subcellularLocation>
</comment>
<dbReference type="GO" id="GO:0016020">
    <property type="term" value="C:membrane"/>
    <property type="evidence" value="ECO:0007669"/>
    <property type="project" value="UniProtKB-SubCell"/>
</dbReference>
<keyword evidence="7" id="KW-1185">Reference proteome</keyword>
<dbReference type="EMBL" id="KZ305040">
    <property type="protein sequence ID" value="PIA41280.1"/>
    <property type="molecule type" value="Genomic_DNA"/>
</dbReference>
<dbReference type="Proteomes" id="UP000230069">
    <property type="component" value="Unassembled WGS sequence"/>
</dbReference>
<evidence type="ECO:0000256" key="2">
    <source>
        <dbReference type="ARBA" id="ARBA00022692"/>
    </source>
</evidence>
<evidence type="ECO:0000313" key="7">
    <source>
        <dbReference type="Proteomes" id="UP000230069"/>
    </source>
</evidence>
<evidence type="ECO:0000256" key="4">
    <source>
        <dbReference type="ARBA" id="ARBA00023136"/>
    </source>
</evidence>
<dbReference type="OrthoDB" id="1542002at2759"/>
<accession>A0A2G5DCM5</accession>
<feature type="transmembrane region" description="Helical" evidence="5">
    <location>
        <begin position="141"/>
        <end position="160"/>
    </location>
</feature>
<keyword evidence="3 5" id="KW-1133">Transmembrane helix</keyword>
<evidence type="ECO:0000256" key="3">
    <source>
        <dbReference type="ARBA" id="ARBA00022989"/>
    </source>
</evidence>
<dbReference type="EMBL" id="KZ305040">
    <property type="protein sequence ID" value="PIA41281.1"/>
    <property type="molecule type" value="Genomic_DNA"/>
</dbReference>
<dbReference type="Pfam" id="PF00335">
    <property type="entry name" value="Tetraspanin"/>
    <property type="match status" value="1"/>
</dbReference>
<evidence type="ECO:0000256" key="1">
    <source>
        <dbReference type="ARBA" id="ARBA00004141"/>
    </source>
</evidence>
<proteinExistence type="predicted"/>
<feature type="transmembrane region" description="Helical" evidence="5">
    <location>
        <begin position="12"/>
        <end position="35"/>
    </location>
</feature>
<sequence length="215" mass="24283">MGMFKSCLQSLLKMVNSIIGMVGMAMIFYSVWLFMAWQRHMNGVSFQPFDSPVPWFIYTTLALGVSLCVIACSGHVAAETANVHCLSCYMVFIILLTLLEAAVTADIYLNRDWEEDFPSDPTGKFDELKHFVRSNFDFCKWVGLFVVAAQGLSIFLSIILRALSPQGQYYDSDDDYVSARLPLLINQAHPAPYVVGEPHITPNNDRVIFHEKVNR</sequence>
<keyword evidence="4 5" id="KW-0472">Membrane</keyword>
<dbReference type="FunCoup" id="A0A2G5DCM5">
    <property type="interactions" value="257"/>
</dbReference>
<feature type="transmembrane region" description="Helical" evidence="5">
    <location>
        <begin position="89"/>
        <end position="109"/>
    </location>
</feature>
<gene>
    <name evidence="6" type="ORF">AQUCO_02300206v1</name>
</gene>
<reference evidence="6 7" key="1">
    <citation type="submission" date="2017-09" db="EMBL/GenBank/DDBJ databases">
        <title>WGS assembly of Aquilegia coerulea Goldsmith.</title>
        <authorList>
            <person name="Hodges S."/>
            <person name="Kramer E."/>
            <person name="Nordborg M."/>
            <person name="Tomkins J."/>
            <person name="Borevitz J."/>
            <person name="Derieg N."/>
            <person name="Yan J."/>
            <person name="Mihaltcheva S."/>
            <person name="Hayes R.D."/>
            <person name="Rokhsar D."/>
        </authorList>
    </citation>
    <scope>NUCLEOTIDE SEQUENCE [LARGE SCALE GENOMIC DNA]</scope>
    <source>
        <strain evidence="7">cv. Goldsmith</strain>
    </source>
</reference>
<keyword evidence="2 5" id="KW-0812">Transmembrane</keyword>
<evidence type="ECO:0000256" key="5">
    <source>
        <dbReference type="SAM" id="Phobius"/>
    </source>
</evidence>
<dbReference type="AlphaFoldDB" id="A0A2G5DCM5"/>
<organism evidence="6 7">
    <name type="scientific">Aquilegia coerulea</name>
    <name type="common">Rocky mountain columbine</name>
    <dbReference type="NCBI Taxonomy" id="218851"/>
    <lineage>
        <taxon>Eukaryota</taxon>
        <taxon>Viridiplantae</taxon>
        <taxon>Streptophyta</taxon>
        <taxon>Embryophyta</taxon>
        <taxon>Tracheophyta</taxon>
        <taxon>Spermatophyta</taxon>
        <taxon>Magnoliopsida</taxon>
        <taxon>Ranunculales</taxon>
        <taxon>Ranunculaceae</taxon>
        <taxon>Thalictroideae</taxon>
        <taxon>Aquilegia</taxon>
    </lineage>
</organism>